<reference evidence="1" key="1">
    <citation type="journal article" date="2018" name="Genome Biol.">
        <title>SKESA: strategic k-mer extension for scrupulous assemblies.</title>
        <authorList>
            <person name="Souvorov A."/>
            <person name="Agarwala R."/>
            <person name="Lipman D.J."/>
        </authorList>
    </citation>
    <scope>NUCLEOTIDE SEQUENCE</scope>
    <source>
        <strain evidence="1">BCW_3452</strain>
    </source>
</reference>
<accession>A0A8H9N1Q4</accession>
<gene>
    <name evidence="1" type="ORF">I7730_15780</name>
</gene>
<proteinExistence type="predicted"/>
<dbReference type="AlphaFoldDB" id="A0A8H9N1Q4"/>
<reference evidence="1" key="2">
    <citation type="submission" date="2019-01" db="EMBL/GenBank/DDBJ databases">
        <authorList>
            <consortium name="NCBI Pathogen Detection Project"/>
        </authorList>
    </citation>
    <scope>NUCLEOTIDE SEQUENCE</scope>
    <source>
        <strain evidence="1">BCW_3452</strain>
    </source>
</reference>
<name>A0A8H9N1Q4_VIBVL</name>
<sequence>MLHPIELKRIISRATSVQVNSEEPAAFSVTDSYHSYIKRLCGESTFSEPVHLLNTNRVTGLIVGEYSFLLGQLLDATQGTNPNSLKINCLGEEYTLKFS</sequence>
<dbReference type="Proteomes" id="UP000863257">
    <property type="component" value="Unassembled WGS sequence"/>
</dbReference>
<comment type="caution">
    <text evidence="1">The sequence shown here is derived from an EMBL/GenBank/DDBJ whole genome shotgun (WGS) entry which is preliminary data.</text>
</comment>
<dbReference type="EMBL" id="DACRBY010000020">
    <property type="protein sequence ID" value="HAS8541242.1"/>
    <property type="molecule type" value="Genomic_DNA"/>
</dbReference>
<organism evidence="1">
    <name type="scientific">Vibrio vulnificus</name>
    <dbReference type="NCBI Taxonomy" id="672"/>
    <lineage>
        <taxon>Bacteria</taxon>
        <taxon>Pseudomonadati</taxon>
        <taxon>Pseudomonadota</taxon>
        <taxon>Gammaproteobacteria</taxon>
        <taxon>Vibrionales</taxon>
        <taxon>Vibrionaceae</taxon>
        <taxon>Vibrio</taxon>
    </lineage>
</organism>
<protein>
    <submittedName>
        <fullName evidence="1">Uncharacterized protein</fullName>
    </submittedName>
</protein>
<evidence type="ECO:0000313" key="1">
    <source>
        <dbReference type="EMBL" id="HAS8541242.1"/>
    </source>
</evidence>